<evidence type="ECO:0000313" key="2">
    <source>
        <dbReference type="Proteomes" id="UP000789759"/>
    </source>
</evidence>
<keyword evidence="2" id="KW-1185">Reference proteome</keyword>
<reference evidence="1" key="1">
    <citation type="submission" date="2021-06" db="EMBL/GenBank/DDBJ databases">
        <authorList>
            <person name="Kallberg Y."/>
            <person name="Tangrot J."/>
            <person name="Rosling A."/>
        </authorList>
    </citation>
    <scope>NUCLEOTIDE SEQUENCE</scope>
    <source>
        <strain evidence="1">FL966</strain>
    </source>
</reference>
<proteinExistence type="predicted"/>
<name>A0A9N8ZHM2_9GLOM</name>
<gene>
    <name evidence="1" type="ORF">CPELLU_LOCUS2215</name>
</gene>
<dbReference type="EMBL" id="CAJVQA010000924">
    <property type="protein sequence ID" value="CAG8495979.1"/>
    <property type="molecule type" value="Genomic_DNA"/>
</dbReference>
<organism evidence="1 2">
    <name type="scientific">Cetraspora pellucida</name>
    <dbReference type="NCBI Taxonomy" id="1433469"/>
    <lineage>
        <taxon>Eukaryota</taxon>
        <taxon>Fungi</taxon>
        <taxon>Fungi incertae sedis</taxon>
        <taxon>Mucoromycota</taxon>
        <taxon>Glomeromycotina</taxon>
        <taxon>Glomeromycetes</taxon>
        <taxon>Diversisporales</taxon>
        <taxon>Gigasporaceae</taxon>
        <taxon>Cetraspora</taxon>
    </lineage>
</organism>
<dbReference type="AlphaFoldDB" id="A0A9N8ZHM2"/>
<dbReference type="Proteomes" id="UP000789759">
    <property type="component" value="Unassembled WGS sequence"/>
</dbReference>
<sequence length="49" mass="5921">MKNSKSDIQNIYYDIFRKEWVFEIDKNKICHKKYFSGAHEDKSVFNSTS</sequence>
<accession>A0A9N8ZHM2</accession>
<evidence type="ECO:0000313" key="1">
    <source>
        <dbReference type="EMBL" id="CAG8495979.1"/>
    </source>
</evidence>
<comment type="caution">
    <text evidence="1">The sequence shown here is derived from an EMBL/GenBank/DDBJ whole genome shotgun (WGS) entry which is preliminary data.</text>
</comment>
<protein>
    <submittedName>
        <fullName evidence="1">16261_t:CDS:1</fullName>
    </submittedName>
</protein>